<dbReference type="Pfam" id="PF01297">
    <property type="entry name" value="ZnuA"/>
    <property type="match status" value="1"/>
</dbReference>
<proteinExistence type="predicted"/>
<evidence type="ECO:0000256" key="4">
    <source>
        <dbReference type="ARBA" id="ARBA00022729"/>
    </source>
</evidence>
<protein>
    <submittedName>
        <fullName evidence="5">ABC-type Zn uptake system ZnuABC, Zn-binding component ZnuA</fullName>
    </submittedName>
</protein>
<keyword evidence="6" id="KW-1185">Reference proteome</keyword>
<keyword evidence="2" id="KW-0813">Transport</keyword>
<dbReference type="GO" id="GO:0046872">
    <property type="term" value="F:metal ion binding"/>
    <property type="evidence" value="ECO:0007669"/>
    <property type="project" value="UniProtKB-KW"/>
</dbReference>
<reference evidence="6" key="1">
    <citation type="submission" date="2016-10" db="EMBL/GenBank/DDBJ databases">
        <authorList>
            <person name="Varghese N."/>
            <person name="Submissions S."/>
        </authorList>
    </citation>
    <scope>NUCLEOTIDE SEQUENCE [LARGE SCALE GENOMIC DNA]</scope>
    <source>
        <strain evidence="6">ATCC 43811</strain>
    </source>
</reference>
<evidence type="ECO:0000256" key="3">
    <source>
        <dbReference type="ARBA" id="ARBA00022723"/>
    </source>
</evidence>
<name>A0A1I1D8G2_BREAD</name>
<accession>A0A1I1D8G2</accession>
<dbReference type="SUPFAM" id="SSF53807">
    <property type="entry name" value="Helical backbone' metal receptor"/>
    <property type="match status" value="1"/>
</dbReference>
<dbReference type="PANTHER" id="PTHR42953:SF1">
    <property type="entry name" value="METAL-BINDING PROTEIN HI_0362-RELATED"/>
    <property type="match status" value="1"/>
</dbReference>
<dbReference type="GO" id="GO:0030001">
    <property type="term" value="P:metal ion transport"/>
    <property type="evidence" value="ECO:0007669"/>
    <property type="project" value="InterPro"/>
</dbReference>
<dbReference type="STRING" id="34097.SAMN02745150_00268"/>
<dbReference type="InterPro" id="IPR006127">
    <property type="entry name" value="ZnuA-like"/>
</dbReference>
<evidence type="ECO:0000313" key="5">
    <source>
        <dbReference type="EMBL" id="SFB69378.1"/>
    </source>
</evidence>
<dbReference type="Gene3D" id="3.40.50.1980">
    <property type="entry name" value="Nitrogenase molybdenum iron protein domain"/>
    <property type="match status" value="2"/>
</dbReference>
<dbReference type="PANTHER" id="PTHR42953">
    <property type="entry name" value="HIGH-AFFINITY ZINC UPTAKE SYSTEM PROTEIN ZNUA-RELATED"/>
    <property type="match status" value="1"/>
</dbReference>
<keyword evidence="4" id="KW-0732">Signal</keyword>
<gene>
    <name evidence="5" type="ORF">SAMN02745150_00268</name>
</gene>
<comment type="subcellular location">
    <subcellularLocation>
        <location evidence="1">Cell envelope</location>
    </subcellularLocation>
</comment>
<keyword evidence="3" id="KW-0479">Metal-binding</keyword>
<dbReference type="OrthoDB" id="9810636at2"/>
<dbReference type="Proteomes" id="UP000240042">
    <property type="component" value="Unassembled WGS sequence"/>
</dbReference>
<evidence type="ECO:0000313" key="6">
    <source>
        <dbReference type="Proteomes" id="UP000240042"/>
    </source>
</evidence>
<evidence type="ECO:0000256" key="2">
    <source>
        <dbReference type="ARBA" id="ARBA00022448"/>
    </source>
</evidence>
<dbReference type="AlphaFoldDB" id="A0A1I1D8G2"/>
<dbReference type="GO" id="GO:0030313">
    <property type="term" value="C:cell envelope"/>
    <property type="evidence" value="ECO:0007669"/>
    <property type="project" value="UniProtKB-SubCell"/>
</dbReference>
<evidence type="ECO:0000256" key="1">
    <source>
        <dbReference type="ARBA" id="ARBA00004196"/>
    </source>
</evidence>
<organism evidence="5 6">
    <name type="scientific">Brevinema andersonii</name>
    <dbReference type="NCBI Taxonomy" id="34097"/>
    <lineage>
        <taxon>Bacteria</taxon>
        <taxon>Pseudomonadati</taxon>
        <taxon>Spirochaetota</taxon>
        <taxon>Spirochaetia</taxon>
        <taxon>Brevinematales</taxon>
        <taxon>Brevinemataceae</taxon>
        <taxon>Brevinema</taxon>
    </lineage>
</organism>
<dbReference type="InterPro" id="IPR050492">
    <property type="entry name" value="Bact_metal-bind_prot9"/>
</dbReference>
<dbReference type="RefSeq" id="WP_092317541.1">
    <property type="nucleotide sequence ID" value="NZ_FOKY01000001.1"/>
</dbReference>
<sequence length="287" mass="32015">MHRLNSISFVFICCVAACERYETKGLSVITGVAPVASLIRAVGKDLVSVEALIPTDADPHMFALKPSDAVKIEKSDLIIALHPDFDAQIVPKDPRSGKVFYLAHEADKKHEHYDHDVHCENLHLWLSFEHSKGLAYGVNSILSSKLPQHSEIFAENTQKFVNSLNMLQNELKNAFQNQKISIIQQHAVWDYFFDELGIDIIGSVQQFEQQQISLQKMVSLVKDARTSGNLLLIADAFEGMSPVMNVLSKEIKAPVIFLNPLSTEDGNSDITGILRENGYKILSSVKK</sequence>
<dbReference type="EMBL" id="FOKY01000001">
    <property type="protein sequence ID" value="SFB69378.1"/>
    <property type="molecule type" value="Genomic_DNA"/>
</dbReference>